<protein>
    <recommendedName>
        <fullName evidence="3">DUF11 domain-containing protein</fullName>
    </recommendedName>
</protein>
<dbReference type="Proteomes" id="UP001597419">
    <property type="component" value="Unassembled WGS sequence"/>
</dbReference>
<evidence type="ECO:0000313" key="1">
    <source>
        <dbReference type="EMBL" id="MFD2459891.1"/>
    </source>
</evidence>
<dbReference type="RefSeq" id="WP_345402854.1">
    <property type="nucleotide sequence ID" value="NZ_BAABHG010000014.1"/>
</dbReference>
<sequence>MTDRPRYREGQRLDVGVLESEQDWLVEGRRRHDLVAHGPGIAHGLGLTTAATGVFVAPGVAVDEAGRTLVVPAPIRVPWKDVPTGAYALDLWLSYEETTTGDRTEEGVCVRIQRVMPGVAASSPADSLIALGRLVHHAGMPPYVPIEVPLSCPDAEAASVAAPSGAALRLGEDPVFAVDAPGPVRRLAVTGDATEVTGTLSAASGRIGGPIRFGRAAPAPKEARPWRWYRVAGEGLRVELAAPARTEVPEWYRFAVLTCRGGTPLAVDAGGTTTVEGDLEVKGTLVRTAPAGDPDDPRVREQLLGTWVDAVDVASRAVDARFSGPSVDPDTISVTLTPGTYDGTTLPYRVVVKNTSSLLVTSLSVVLASTVDGGTAVHDVTDGLALGPGTTHQLDKSVSPVRASGKVHVTAAALGLLPGRRLAYAGGVLDYQAPPPIH</sequence>
<proteinExistence type="predicted"/>
<dbReference type="EMBL" id="JBHUKU010000007">
    <property type="protein sequence ID" value="MFD2459891.1"/>
    <property type="molecule type" value="Genomic_DNA"/>
</dbReference>
<organism evidence="1 2">
    <name type="scientific">Amycolatopsis samaneae</name>
    <dbReference type="NCBI Taxonomy" id="664691"/>
    <lineage>
        <taxon>Bacteria</taxon>
        <taxon>Bacillati</taxon>
        <taxon>Actinomycetota</taxon>
        <taxon>Actinomycetes</taxon>
        <taxon>Pseudonocardiales</taxon>
        <taxon>Pseudonocardiaceae</taxon>
        <taxon>Amycolatopsis</taxon>
    </lineage>
</organism>
<evidence type="ECO:0000313" key="2">
    <source>
        <dbReference type="Proteomes" id="UP001597419"/>
    </source>
</evidence>
<reference evidence="2" key="1">
    <citation type="journal article" date="2019" name="Int. J. Syst. Evol. Microbiol.">
        <title>The Global Catalogue of Microorganisms (GCM) 10K type strain sequencing project: providing services to taxonomists for standard genome sequencing and annotation.</title>
        <authorList>
            <consortium name="The Broad Institute Genomics Platform"/>
            <consortium name="The Broad Institute Genome Sequencing Center for Infectious Disease"/>
            <person name="Wu L."/>
            <person name="Ma J."/>
        </authorList>
    </citation>
    <scope>NUCLEOTIDE SEQUENCE [LARGE SCALE GENOMIC DNA]</scope>
    <source>
        <strain evidence="2">CGMCC 4.7643</strain>
    </source>
</reference>
<comment type="caution">
    <text evidence="1">The sequence shown here is derived from an EMBL/GenBank/DDBJ whole genome shotgun (WGS) entry which is preliminary data.</text>
</comment>
<keyword evidence="2" id="KW-1185">Reference proteome</keyword>
<gene>
    <name evidence="1" type="ORF">ACFSYJ_14845</name>
</gene>
<name>A0ABW5GED5_9PSEU</name>
<accession>A0ABW5GED5</accession>
<evidence type="ECO:0008006" key="3">
    <source>
        <dbReference type="Google" id="ProtNLM"/>
    </source>
</evidence>